<dbReference type="InterPro" id="IPR039104">
    <property type="entry name" value="6PGL"/>
</dbReference>
<gene>
    <name evidence="10" type="primary">LOC108744196</name>
</gene>
<evidence type="ECO:0000256" key="5">
    <source>
        <dbReference type="ARBA" id="ARBA00022801"/>
    </source>
</evidence>
<evidence type="ECO:0000256" key="4">
    <source>
        <dbReference type="ARBA" id="ARBA00013198"/>
    </source>
</evidence>
<comment type="similarity">
    <text evidence="3 6">Belongs to the glucosamine/galactosamine-6-phosphate isomerase family. 6-phosphogluconolactonase subfamily.</text>
</comment>
<dbReference type="PANTHER" id="PTHR11054:SF0">
    <property type="entry name" value="6-PHOSPHOGLUCONOLACTONASE"/>
    <property type="match status" value="1"/>
</dbReference>
<dbReference type="RefSeq" id="XP_018335347.1">
    <property type="nucleotide sequence ID" value="XM_018479845.2"/>
</dbReference>
<evidence type="ECO:0000313" key="10">
    <source>
        <dbReference type="RefSeq" id="XP_018335347.1"/>
    </source>
</evidence>
<protein>
    <recommendedName>
        <fullName evidence="4 6">6-phosphogluconolactonase</fullName>
        <shortName evidence="6">6PGL</shortName>
        <ecNumber evidence="4 6">3.1.1.31</ecNumber>
    </recommendedName>
</protein>
<keyword evidence="7" id="KW-0472">Membrane</keyword>
<evidence type="ECO:0000256" key="1">
    <source>
        <dbReference type="ARBA" id="ARBA00000832"/>
    </source>
</evidence>
<evidence type="ECO:0000256" key="7">
    <source>
        <dbReference type="SAM" id="Phobius"/>
    </source>
</evidence>
<keyword evidence="7" id="KW-1133">Transmembrane helix</keyword>
<feature type="transmembrane region" description="Helical" evidence="7">
    <location>
        <begin position="7"/>
        <end position="30"/>
    </location>
</feature>
<dbReference type="NCBIfam" id="TIGR01198">
    <property type="entry name" value="pgl"/>
    <property type="match status" value="1"/>
</dbReference>
<dbReference type="GO" id="GO:0017057">
    <property type="term" value="F:6-phosphogluconolactonase activity"/>
    <property type="evidence" value="ECO:0007669"/>
    <property type="project" value="UniProtKB-UniRule"/>
</dbReference>
<evidence type="ECO:0000256" key="3">
    <source>
        <dbReference type="ARBA" id="ARBA00010662"/>
    </source>
</evidence>
<dbReference type="InterPro" id="IPR037171">
    <property type="entry name" value="NagB/RpiA_transferase-like"/>
</dbReference>
<dbReference type="InParanoid" id="A0A1W4XRF1"/>
<keyword evidence="7" id="KW-0812">Transmembrane</keyword>
<dbReference type="Pfam" id="PF01182">
    <property type="entry name" value="Glucosamine_iso"/>
    <property type="match status" value="1"/>
</dbReference>
<dbReference type="FunFam" id="3.40.50.1360:FF:000005">
    <property type="entry name" value="6-phosphogluconolactonase"/>
    <property type="match status" value="1"/>
</dbReference>
<dbReference type="SUPFAM" id="SSF100950">
    <property type="entry name" value="NagB/RpiA/CoA transferase-like"/>
    <property type="match status" value="1"/>
</dbReference>
<proteinExistence type="inferred from homology"/>
<dbReference type="CDD" id="cd01400">
    <property type="entry name" value="6PGL"/>
    <property type="match status" value="1"/>
</dbReference>
<dbReference type="FunCoup" id="A0A1W4XRF1">
    <property type="interactions" value="1338"/>
</dbReference>
<comment type="pathway">
    <text evidence="2 6">Carbohydrate degradation; pentose phosphate pathway; D-ribulose 5-phosphate from D-glucose 6-phosphate (oxidative stage): step 2/3.</text>
</comment>
<comment type="catalytic activity">
    <reaction evidence="1 6">
        <text>6-phospho-D-glucono-1,5-lactone + H2O = 6-phospho-D-gluconate + H(+)</text>
        <dbReference type="Rhea" id="RHEA:12556"/>
        <dbReference type="ChEBI" id="CHEBI:15377"/>
        <dbReference type="ChEBI" id="CHEBI:15378"/>
        <dbReference type="ChEBI" id="CHEBI:57955"/>
        <dbReference type="ChEBI" id="CHEBI:58759"/>
        <dbReference type="EC" id="3.1.1.31"/>
    </reaction>
</comment>
<dbReference type="Gene3D" id="3.40.50.1360">
    <property type="match status" value="1"/>
</dbReference>
<dbReference type="OrthoDB" id="432544at2759"/>
<sequence length="261" mass="29309">MYFKSKFNFLLITVSYVYFLTTFVTMTVIVTENETELINKLASILENNSNTSITRDGTFKVGLSGGSVVKFLNEAIPKLKTDLSKWKLFFCDERVVPEDDPESTFGTYKKNLIGKVNLKEDQFVRIKQGVSADEAAKDYVRQMAEYFPGSLLPRFDMLLLGMGPDGHTCSLFPGHQLLNENKVWVAPITDSPKPPPQRVTLTFPVINNARVAVFAIAGEGKADMVKRILVDKEDLPAGRVQPSSGELYWILDKEAARHYSK</sequence>
<evidence type="ECO:0000313" key="9">
    <source>
        <dbReference type="Proteomes" id="UP000192223"/>
    </source>
</evidence>
<reference evidence="10" key="1">
    <citation type="submission" date="2025-08" db="UniProtKB">
        <authorList>
            <consortium name="RefSeq"/>
        </authorList>
    </citation>
    <scope>IDENTIFICATION</scope>
    <source>
        <tissue evidence="10">Entire body</tissue>
    </source>
</reference>
<organism evidence="9 10">
    <name type="scientific">Agrilus planipennis</name>
    <name type="common">Emerald ash borer</name>
    <name type="synonym">Agrilus marcopoli</name>
    <dbReference type="NCBI Taxonomy" id="224129"/>
    <lineage>
        <taxon>Eukaryota</taxon>
        <taxon>Metazoa</taxon>
        <taxon>Ecdysozoa</taxon>
        <taxon>Arthropoda</taxon>
        <taxon>Hexapoda</taxon>
        <taxon>Insecta</taxon>
        <taxon>Pterygota</taxon>
        <taxon>Neoptera</taxon>
        <taxon>Endopterygota</taxon>
        <taxon>Coleoptera</taxon>
        <taxon>Polyphaga</taxon>
        <taxon>Elateriformia</taxon>
        <taxon>Buprestoidea</taxon>
        <taxon>Buprestidae</taxon>
        <taxon>Agrilinae</taxon>
        <taxon>Agrilus</taxon>
    </lineage>
</organism>
<keyword evidence="5 6" id="KW-0378">Hydrolase</keyword>
<dbReference type="InterPro" id="IPR006148">
    <property type="entry name" value="Glc/Gal-6P_isomerase"/>
</dbReference>
<dbReference type="PANTHER" id="PTHR11054">
    <property type="entry name" value="6-PHOSPHOGLUCONOLACTONASE"/>
    <property type="match status" value="1"/>
</dbReference>
<dbReference type="KEGG" id="apln:108744196"/>
<dbReference type="GO" id="GO:0006098">
    <property type="term" value="P:pentose-phosphate shunt"/>
    <property type="evidence" value="ECO:0007669"/>
    <property type="project" value="UniProtKB-UniPathway"/>
</dbReference>
<dbReference type="GeneID" id="108744196"/>
<dbReference type="EC" id="3.1.1.31" evidence="4 6"/>
<name>A0A1W4XRF1_AGRPL</name>
<dbReference type="STRING" id="224129.A0A1W4XRF1"/>
<evidence type="ECO:0000256" key="2">
    <source>
        <dbReference type="ARBA" id="ARBA00004961"/>
    </source>
</evidence>
<dbReference type="UniPathway" id="UPA00115">
    <property type="reaction ID" value="UER00409"/>
</dbReference>
<evidence type="ECO:0000259" key="8">
    <source>
        <dbReference type="Pfam" id="PF01182"/>
    </source>
</evidence>
<keyword evidence="9" id="KW-1185">Reference proteome</keyword>
<dbReference type="Proteomes" id="UP000192223">
    <property type="component" value="Unplaced"/>
</dbReference>
<comment type="function">
    <text evidence="6">Hydrolysis of 6-phosphogluconolactone to 6-phosphogluconate.</text>
</comment>
<dbReference type="InterPro" id="IPR005900">
    <property type="entry name" value="6-phosphogluconolactonase_DevB"/>
</dbReference>
<dbReference type="GO" id="GO:0005975">
    <property type="term" value="P:carbohydrate metabolic process"/>
    <property type="evidence" value="ECO:0007669"/>
    <property type="project" value="UniProtKB-UniRule"/>
</dbReference>
<evidence type="ECO:0000256" key="6">
    <source>
        <dbReference type="RuleBase" id="RU365095"/>
    </source>
</evidence>
<accession>A0A1W4XRF1</accession>
<dbReference type="AlphaFoldDB" id="A0A1W4XRF1"/>
<feature type="domain" description="Glucosamine/galactosamine-6-phosphate isomerase" evidence="8">
    <location>
        <begin position="33"/>
        <end position="249"/>
    </location>
</feature>